<keyword evidence="2" id="KW-1185">Reference proteome</keyword>
<protein>
    <submittedName>
        <fullName evidence="1">N-acetylglutamate synthase</fullName>
    </submittedName>
</protein>
<dbReference type="AlphaFoldDB" id="A0A5M6CRV1"/>
<dbReference type="Proteomes" id="UP000323632">
    <property type="component" value="Unassembled WGS sequence"/>
</dbReference>
<dbReference type="Pfam" id="PF26421">
    <property type="entry name" value="Avidin_like"/>
    <property type="match status" value="1"/>
</dbReference>
<evidence type="ECO:0000313" key="2">
    <source>
        <dbReference type="Proteomes" id="UP000323632"/>
    </source>
</evidence>
<dbReference type="InterPro" id="IPR058595">
    <property type="entry name" value="Avidin-like"/>
</dbReference>
<dbReference type="RefSeq" id="WP_150031268.1">
    <property type="nucleotide sequence ID" value="NZ_VWSH01000001.1"/>
</dbReference>
<reference evidence="1 2" key="1">
    <citation type="submission" date="2019-09" db="EMBL/GenBank/DDBJ databases">
        <title>Genome sequence and assembly of Taibaiella sp.</title>
        <authorList>
            <person name="Chhetri G."/>
        </authorList>
    </citation>
    <scope>NUCLEOTIDE SEQUENCE [LARGE SCALE GENOMIC DNA]</scope>
    <source>
        <strain evidence="1 2">KVB11</strain>
    </source>
</reference>
<evidence type="ECO:0000313" key="1">
    <source>
        <dbReference type="EMBL" id="KAA5536692.1"/>
    </source>
</evidence>
<accession>A0A5M6CRV1</accession>
<dbReference type="EMBL" id="VWSH01000001">
    <property type="protein sequence ID" value="KAA5536692.1"/>
    <property type="molecule type" value="Genomic_DNA"/>
</dbReference>
<comment type="caution">
    <text evidence="1">The sequence shown here is derived from an EMBL/GenBank/DDBJ whole genome shotgun (WGS) entry which is preliminary data.</text>
</comment>
<name>A0A5M6CRV1_9BACT</name>
<proteinExistence type="predicted"/>
<organism evidence="1 2">
    <name type="scientific">Taibaiella lutea</name>
    <dbReference type="NCBI Taxonomy" id="2608001"/>
    <lineage>
        <taxon>Bacteria</taxon>
        <taxon>Pseudomonadati</taxon>
        <taxon>Bacteroidota</taxon>
        <taxon>Chitinophagia</taxon>
        <taxon>Chitinophagales</taxon>
        <taxon>Chitinophagaceae</taxon>
        <taxon>Taibaiella</taxon>
    </lineage>
</organism>
<gene>
    <name evidence="1" type="ORF">F0919_03195</name>
</gene>
<sequence>MINYNNKTFRPVSNTENGETSEATVFLYKQEGNIITSNYSGGKIYSGHLIGLVDDNGVIRMSYHQINDRYELMTGICTSTPEILSNGKIRLHEVWQWTSGDESKGQSIIEEQ</sequence>